<protein>
    <submittedName>
        <fullName evidence="4">Patatin-like phospholipase family protein</fullName>
    </submittedName>
</protein>
<feature type="short sequence motif" description="GXSXG" evidence="2">
    <location>
        <begin position="58"/>
        <end position="62"/>
    </location>
</feature>
<evidence type="ECO:0000259" key="3">
    <source>
        <dbReference type="PROSITE" id="PS51635"/>
    </source>
</evidence>
<feature type="active site" description="Nucleophile" evidence="2">
    <location>
        <position position="60"/>
    </location>
</feature>
<dbReference type="CDD" id="cd07207">
    <property type="entry name" value="Pat_ExoU_VipD_like"/>
    <property type="match status" value="1"/>
</dbReference>
<feature type="short sequence motif" description="DGA/G" evidence="2">
    <location>
        <begin position="210"/>
        <end position="212"/>
    </location>
</feature>
<feature type="active site" description="Proton acceptor" evidence="2">
    <location>
        <position position="210"/>
    </location>
</feature>
<evidence type="ECO:0000313" key="5">
    <source>
        <dbReference type="Proteomes" id="UP001597546"/>
    </source>
</evidence>
<keyword evidence="2" id="KW-0378">Hydrolase</keyword>
<dbReference type="RefSeq" id="WP_379045527.1">
    <property type="nucleotide sequence ID" value="NZ_JBHSKW010000056.1"/>
</dbReference>
<dbReference type="PANTHER" id="PTHR46394:SF1">
    <property type="entry name" value="PNPLA DOMAIN-CONTAINING PROTEIN"/>
    <property type="match status" value="1"/>
</dbReference>
<dbReference type="EMBL" id="JBHULV010000024">
    <property type="protein sequence ID" value="MFD2731612.1"/>
    <property type="molecule type" value="Genomic_DNA"/>
</dbReference>
<keyword evidence="1 2" id="KW-0443">Lipid metabolism</keyword>
<organism evidence="4 5">
    <name type="scientific">Pedobacter alpinus</name>
    <dbReference type="NCBI Taxonomy" id="1590643"/>
    <lineage>
        <taxon>Bacteria</taxon>
        <taxon>Pseudomonadati</taxon>
        <taxon>Bacteroidota</taxon>
        <taxon>Sphingobacteriia</taxon>
        <taxon>Sphingobacteriales</taxon>
        <taxon>Sphingobacteriaceae</taxon>
        <taxon>Pedobacter</taxon>
    </lineage>
</organism>
<accession>A0ABW5TS95</accession>
<keyword evidence="5" id="KW-1185">Reference proteome</keyword>
<dbReference type="Pfam" id="PF01734">
    <property type="entry name" value="Patatin"/>
    <property type="match status" value="1"/>
</dbReference>
<keyword evidence="2" id="KW-0442">Lipid degradation</keyword>
<evidence type="ECO:0000256" key="1">
    <source>
        <dbReference type="ARBA" id="ARBA00023098"/>
    </source>
</evidence>
<dbReference type="PROSITE" id="PS51635">
    <property type="entry name" value="PNPLA"/>
    <property type="match status" value="1"/>
</dbReference>
<evidence type="ECO:0000313" key="4">
    <source>
        <dbReference type="EMBL" id="MFD2731612.1"/>
    </source>
</evidence>
<dbReference type="SUPFAM" id="SSF52151">
    <property type="entry name" value="FabD/lysophospholipase-like"/>
    <property type="match status" value="1"/>
</dbReference>
<comment type="caution">
    <text evidence="4">The sequence shown here is derived from an EMBL/GenBank/DDBJ whole genome shotgun (WGS) entry which is preliminary data.</text>
</comment>
<dbReference type="PANTHER" id="PTHR46394">
    <property type="entry name" value="ANNEXIN"/>
    <property type="match status" value="1"/>
</dbReference>
<dbReference type="InterPro" id="IPR052580">
    <property type="entry name" value="Lipid_Hydrolase"/>
</dbReference>
<name>A0ABW5TS95_9SPHI</name>
<feature type="domain" description="PNPLA" evidence="3">
    <location>
        <begin position="25"/>
        <end position="223"/>
    </location>
</feature>
<gene>
    <name evidence="4" type="ORF">ACFSSE_07825</name>
</gene>
<dbReference type="InterPro" id="IPR016035">
    <property type="entry name" value="Acyl_Trfase/lysoPLipase"/>
</dbReference>
<dbReference type="InterPro" id="IPR002641">
    <property type="entry name" value="PNPLA_dom"/>
</dbReference>
<feature type="short sequence motif" description="GXGXXG" evidence="2">
    <location>
        <begin position="29"/>
        <end position="34"/>
    </location>
</feature>
<dbReference type="Gene3D" id="3.40.1090.10">
    <property type="entry name" value="Cytosolic phospholipase A2 catalytic domain"/>
    <property type="match status" value="2"/>
</dbReference>
<dbReference type="Proteomes" id="UP001597546">
    <property type="component" value="Unassembled WGS sequence"/>
</dbReference>
<reference evidence="5" key="1">
    <citation type="journal article" date="2019" name="Int. J. Syst. Evol. Microbiol.">
        <title>The Global Catalogue of Microorganisms (GCM) 10K type strain sequencing project: providing services to taxonomists for standard genome sequencing and annotation.</title>
        <authorList>
            <consortium name="The Broad Institute Genomics Platform"/>
            <consortium name="The Broad Institute Genome Sequencing Center for Infectious Disease"/>
            <person name="Wu L."/>
            <person name="Ma J."/>
        </authorList>
    </citation>
    <scope>NUCLEOTIDE SEQUENCE [LARGE SCALE GENOMIC DNA]</scope>
    <source>
        <strain evidence="5">KCTC 42456</strain>
    </source>
</reference>
<evidence type="ECO:0000256" key="2">
    <source>
        <dbReference type="PROSITE-ProRule" id="PRU01161"/>
    </source>
</evidence>
<proteinExistence type="predicted"/>
<sequence>MKVFITILLSNFLMVFGYSQTYENLVFEGAGVRGIAYSGVLAELENRKITNNIVKVGGTSAGAITALMVSLGYTSEEIFNIISATKFQKFNDGEFFFIGGFLRMNSKYGWYKGDKFKKWLEKIIISKTGDSEITFSELTQKGLKQLYITATCLNRQKLIVFSAETYPNMKIKDAVRISMSIPLYFEAVFIDSIGQVYNKNKAANLDVVVDGGIIGNFPIFIFDSLKVDSLNQTIRIPNYKTLGIRIDSDLQIKNDSMSKALVPMPINNMNDYLQAFYVLILENLNRTALISADWERTISVSSVGISPRIKKMSAAQKQSLIKSGEISAQKYFNK</sequence>